<evidence type="ECO:0000313" key="2">
    <source>
        <dbReference type="Proteomes" id="UP000824249"/>
    </source>
</evidence>
<dbReference type="InterPro" id="IPR029064">
    <property type="entry name" value="Ribosomal_eL30-like_sf"/>
</dbReference>
<gene>
    <name evidence="1" type="ORF">H9737_04750</name>
</gene>
<reference evidence="1" key="2">
    <citation type="submission" date="2021-04" db="EMBL/GenBank/DDBJ databases">
        <authorList>
            <person name="Gilroy R."/>
        </authorList>
    </citation>
    <scope>NUCLEOTIDE SEQUENCE</scope>
    <source>
        <strain evidence="1">26628</strain>
    </source>
</reference>
<dbReference type="AlphaFoldDB" id="A0A9D1VUC2"/>
<sequence>MQRSKAEGYIGFCIKAGKLTCGFNAVQTLKKGVYLLLLCSTASANAKKEAEKLRARFRCAMIESCGRPLEDIVGRANCKLAAVRDENLAKAILSVTDDDFRKYSGGNI</sequence>
<evidence type="ECO:0008006" key="3">
    <source>
        <dbReference type="Google" id="ProtNLM"/>
    </source>
</evidence>
<reference evidence="1" key="1">
    <citation type="journal article" date="2021" name="PeerJ">
        <title>Extensive microbial diversity within the chicken gut microbiome revealed by metagenomics and culture.</title>
        <authorList>
            <person name="Gilroy R."/>
            <person name="Ravi A."/>
            <person name="Getino M."/>
            <person name="Pursley I."/>
            <person name="Horton D.L."/>
            <person name="Alikhan N.F."/>
            <person name="Baker D."/>
            <person name="Gharbi K."/>
            <person name="Hall N."/>
            <person name="Watson M."/>
            <person name="Adriaenssens E.M."/>
            <person name="Foster-Nyarko E."/>
            <person name="Jarju S."/>
            <person name="Secka A."/>
            <person name="Antonio M."/>
            <person name="Oren A."/>
            <person name="Chaudhuri R.R."/>
            <person name="La Ragione R."/>
            <person name="Hildebrand F."/>
            <person name="Pallen M.J."/>
        </authorList>
    </citation>
    <scope>NUCLEOTIDE SEQUENCE</scope>
    <source>
        <strain evidence="1">26628</strain>
    </source>
</reference>
<dbReference type="Gene3D" id="3.30.1330.30">
    <property type="match status" value="1"/>
</dbReference>
<name>A0A9D1VUC2_9FIRM</name>
<dbReference type="EMBL" id="DXFD01000074">
    <property type="protein sequence ID" value="HIX46983.1"/>
    <property type="molecule type" value="Genomic_DNA"/>
</dbReference>
<dbReference type="Proteomes" id="UP000824249">
    <property type="component" value="Unassembled WGS sequence"/>
</dbReference>
<organism evidence="1 2">
    <name type="scientific">Candidatus Borkfalkia faecigallinarum</name>
    <dbReference type="NCBI Taxonomy" id="2838509"/>
    <lineage>
        <taxon>Bacteria</taxon>
        <taxon>Bacillati</taxon>
        <taxon>Bacillota</taxon>
        <taxon>Clostridia</taxon>
        <taxon>Christensenellales</taxon>
        <taxon>Christensenellaceae</taxon>
        <taxon>Candidatus Borkfalkia</taxon>
    </lineage>
</organism>
<accession>A0A9D1VUC2</accession>
<protein>
    <recommendedName>
        <fullName evidence="3">Ribosomal protein L7Ae/L30e/S12e/Gadd45 domain-containing protein</fullName>
    </recommendedName>
</protein>
<comment type="caution">
    <text evidence="1">The sequence shown here is derived from an EMBL/GenBank/DDBJ whole genome shotgun (WGS) entry which is preliminary data.</text>
</comment>
<evidence type="ECO:0000313" key="1">
    <source>
        <dbReference type="EMBL" id="HIX46983.1"/>
    </source>
</evidence>
<proteinExistence type="predicted"/>